<feature type="compositionally biased region" description="Basic and acidic residues" evidence="1">
    <location>
        <begin position="151"/>
        <end position="162"/>
    </location>
</feature>
<feature type="non-terminal residue" evidence="2">
    <location>
        <position position="1"/>
    </location>
</feature>
<proteinExistence type="predicted"/>
<evidence type="ECO:0000256" key="1">
    <source>
        <dbReference type="SAM" id="MobiDB-lite"/>
    </source>
</evidence>
<gene>
    <name evidence="2" type="primary">Gpr179_1</name>
    <name evidence="2" type="ORF">UROIND_R15526</name>
</gene>
<feature type="region of interest" description="Disordered" evidence="1">
    <location>
        <begin position="35"/>
        <end position="174"/>
    </location>
</feature>
<sequence>KSPSKKSQSTESLKAEVCPWEALEVEIGGKAEICPWEAAASPTDQPKAQPGPGEASKGDKHITRQAALASPTRCLEKGSSEHDAICPWENLSMKQTPEKPRARSPLLPKPSEKSQSTESLKAEVCPWDAPELTSTDKAEICPWEVAAPPLGKEKARQDKDALSVESRSPSAGQG</sequence>
<comment type="caution">
    <text evidence="2">The sequence shown here is derived from an EMBL/GenBank/DDBJ whole genome shotgun (WGS) entry which is preliminary data.</text>
</comment>
<name>A0A852LCP2_UROIN</name>
<accession>A0A852LCP2</accession>
<evidence type="ECO:0000313" key="3">
    <source>
        <dbReference type="Proteomes" id="UP000654395"/>
    </source>
</evidence>
<dbReference type="OrthoDB" id="5823771at2759"/>
<dbReference type="Proteomes" id="UP000654395">
    <property type="component" value="Unassembled WGS sequence"/>
</dbReference>
<dbReference type="AlphaFoldDB" id="A0A852LCP2"/>
<feature type="compositionally biased region" description="Basic and acidic residues" evidence="1">
    <location>
        <begin position="74"/>
        <end position="84"/>
    </location>
</feature>
<protein>
    <submittedName>
        <fullName evidence="2">GP179 protein</fullName>
    </submittedName>
</protein>
<keyword evidence="3" id="KW-1185">Reference proteome</keyword>
<evidence type="ECO:0000313" key="2">
    <source>
        <dbReference type="EMBL" id="NXX86664.1"/>
    </source>
</evidence>
<feature type="compositionally biased region" description="Polar residues" evidence="1">
    <location>
        <begin position="165"/>
        <end position="174"/>
    </location>
</feature>
<reference evidence="2" key="1">
    <citation type="submission" date="2020-02" db="EMBL/GenBank/DDBJ databases">
        <title>Bird 10,000 Genomes (B10K) Project - Family phase.</title>
        <authorList>
            <person name="Zhang G."/>
        </authorList>
    </citation>
    <scope>NUCLEOTIDE SEQUENCE</scope>
    <source>
        <strain evidence="2">B10K-DU-030-59</strain>
    </source>
</reference>
<feature type="non-terminal residue" evidence="2">
    <location>
        <position position="174"/>
    </location>
</feature>
<dbReference type="EMBL" id="WBNH01012345">
    <property type="protein sequence ID" value="NXX86664.1"/>
    <property type="molecule type" value="Genomic_DNA"/>
</dbReference>
<organism evidence="2 3">
    <name type="scientific">Urocolius indicus</name>
    <name type="common">Red-faced mousebird</name>
    <name type="synonym">Colius indicus</name>
    <dbReference type="NCBI Taxonomy" id="458196"/>
    <lineage>
        <taxon>Eukaryota</taxon>
        <taxon>Metazoa</taxon>
        <taxon>Chordata</taxon>
        <taxon>Craniata</taxon>
        <taxon>Vertebrata</taxon>
        <taxon>Euteleostomi</taxon>
        <taxon>Archelosauria</taxon>
        <taxon>Archosauria</taxon>
        <taxon>Dinosauria</taxon>
        <taxon>Saurischia</taxon>
        <taxon>Theropoda</taxon>
        <taxon>Coelurosauria</taxon>
        <taxon>Aves</taxon>
        <taxon>Neognathae</taxon>
        <taxon>Neoaves</taxon>
        <taxon>Telluraves</taxon>
        <taxon>Coraciimorphae</taxon>
        <taxon>Coliiformes</taxon>
        <taxon>Coliidae</taxon>
        <taxon>Urocolius</taxon>
    </lineage>
</organism>